<feature type="transmembrane region" description="Helical" evidence="1">
    <location>
        <begin position="39"/>
        <end position="57"/>
    </location>
</feature>
<gene>
    <name evidence="2" type="ORF">DPRO_2965</name>
</gene>
<dbReference type="KEGG" id="pprf:DPRO_2965"/>
<dbReference type="EMBL" id="LT907975">
    <property type="protein sequence ID" value="SOB59875.1"/>
    <property type="molecule type" value="Genomic_DNA"/>
</dbReference>
<keyword evidence="1" id="KW-1133">Transmembrane helix</keyword>
<keyword evidence="1" id="KW-0472">Membrane</keyword>
<dbReference type="RefSeq" id="WP_097012675.1">
    <property type="nucleotide sequence ID" value="NZ_LT907975.1"/>
</dbReference>
<reference evidence="3" key="1">
    <citation type="submission" date="2017-09" db="EMBL/GenBank/DDBJ databases">
        <authorList>
            <person name="Regsiter A."/>
            <person name="William W."/>
        </authorList>
    </citation>
    <scope>NUCLEOTIDE SEQUENCE [LARGE SCALE GENOMIC DNA]</scope>
    <source>
        <strain evidence="3">500-1</strain>
    </source>
</reference>
<accession>A0A2C8FBQ7</accession>
<proteinExistence type="predicted"/>
<dbReference type="Proteomes" id="UP000219215">
    <property type="component" value="Chromosome DPRO"/>
</dbReference>
<feature type="transmembrane region" description="Helical" evidence="1">
    <location>
        <begin position="63"/>
        <end position="81"/>
    </location>
</feature>
<evidence type="ECO:0000256" key="1">
    <source>
        <dbReference type="SAM" id="Phobius"/>
    </source>
</evidence>
<protein>
    <submittedName>
        <fullName evidence="2">Uncharacterized protein</fullName>
    </submittedName>
</protein>
<name>A0A2C8FBQ7_9BACT</name>
<keyword evidence="3" id="KW-1185">Reference proteome</keyword>
<evidence type="ECO:0000313" key="2">
    <source>
        <dbReference type="EMBL" id="SOB59875.1"/>
    </source>
</evidence>
<dbReference type="AlphaFoldDB" id="A0A2C8FBQ7"/>
<organism evidence="2 3">
    <name type="scientific">Pseudodesulfovibrio profundus</name>
    <dbReference type="NCBI Taxonomy" id="57320"/>
    <lineage>
        <taxon>Bacteria</taxon>
        <taxon>Pseudomonadati</taxon>
        <taxon>Thermodesulfobacteriota</taxon>
        <taxon>Desulfovibrionia</taxon>
        <taxon>Desulfovibrionales</taxon>
        <taxon>Desulfovibrionaceae</taxon>
    </lineage>
</organism>
<keyword evidence="1" id="KW-0812">Transmembrane</keyword>
<sequence>MTSTDTNAPRTINQLNEEQQEIEKQIAAFNSHWLNHEHLVSGFAVLVMALIFLGMLIPSLEITVWSLCGIQTVTLAGVMVWRRKIANDLNEQMQSIQQAIKVKKRSRRKK</sequence>
<evidence type="ECO:0000313" key="3">
    <source>
        <dbReference type="Proteomes" id="UP000219215"/>
    </source>
</evidence>